<dbReference type="EMBL" id="VNKQ01000007">
    <property type="protein sequence ID" value="KAG0649645.1"/>
    <property type="molecule type" value="Genomic_DNA"/>
</dbReference>
<dbReference type="SUPFAM" id="SSF54197">
    <property type="entry name" value="HIT-like"/>
    <property type="match status" value="1"/>
</dbReference>
<dbReference type="OrthoDB" id="1915375at2759"/>
<comment type="caution">
    <text evidence="5">The sequence shown here is derived from an EMBL/GenBank/DDBJ whole genome shotgun (WGS) entry which is preliminary data.</text>
</comment>
<dbReference type="GO" id="GO:0009117">
    <property type="term" value="P:nucleotide metabolic process"/>
    <property type="evidence" value="ECO:0007669"/>
    <property type="project" value="TreeGrafter"/>
</dbReference>
<dbReference type="InterPro" id="IPR019808">
    <property type="entry name" value="Histidine_triad_CS"/>
</dbReference>
<dbReference type="PANTHER" id="PTHR46648">
    <property type="entry name" value="HIT FAMILY PROTEIN 1"/>
    <property type="match status" value="1"/>
</dbReference>
<sequence length="183" mass="20305">MSSSDSPCPFCAIAEAYPATNPTSAGSPSADDEAHERTSPSAFVVLSTPLCMAFLDIMPLSPGHILVTTRRHHEKISDVSEEESRELGLWLPRLSRVLANVTGVWDWNIVQNNGAAAAQVVPHVHFHIIPRPALTPELRNRSFTMFGRGQRSELDDDEAAVLTKDLRKELARELERLQNKEKL</sequence>
<dbReference type="PROSITE" id="PS51084">
    <property type="entry name" value="HIT_2"/>
    <property type="match status" value="1"/>
</dbReference>
<reference evidence="5" key="1">
    <citation type="submission" date="2019-07" db="EMBL/GenBank/DDBJ databases">
        <title>Hyphodiscus hymeniophilus genome sequencing and assembly.</title>
        <authorList>
            <person name="Kramer G."/>
            <person name="Nodwell J."/>
        </authorList>
    </citation>
    <scope>NUCLEOTIDE SEQUENCE</scope>
    <source>
        <strain evidence="5">ATCC 34498</strain>
    </source>
</reference>
<dbReference type="Gene3D" id="3.30.428.10">
    <property type="entry name" value="HIT-like"/>
    <property type="match status" value="1"/>
</dbReference>
<keyword evidence="6" id="KW-1185">Reference proteome</keyword>
<evidence type="ECO:0000256" key="3">
    <source>
        <dbReference type="PROSITE-ProRule" id="PRU00464"/>
    </source>
</evidence>
<evidence type="ECO:0000256" key="2">
    <source>
        <dbReference type="PIRSR" id="PIRSR601310-3"/>
    </source>
</evidence>
<evidence type="ECO:0000259" key="4">
    <source>
        <dbReference type="PROSITE" id="PS51084"/>
    </source>
</evidence>
<dbReference type="InterPro" id="IPR001310">
    <property type="entry name" value="Histidine_triad_HIT"/>
</dbReference>
<dbReference type="PANTHER" id="PTHR46648:SF2">
    <property type="entry name" value="HIT DOMAIN-CONTAINING PROTEIN"/>
    <property type="match status" value="1"/>
</dbReference>
<dbReference type="AlphaFoldDB" id="A0A9P6VL79"/>
<organism evidence="5 6">
    <name type="scientific">Hyphodiscus hymeniophilus</name>
    <dbReference type="NCBI Taxonomy" id="353542"/>
    <lineage>
        <taxon>Eukaryota</taxon>
        <taxon>Fungi</taxon>
        <taxon>Dikarya</taxon>
        <taxon>Ascomycota</taxon>
        <taxon>Pezizomycotina</taxon>
        <taxon>Leotiomycetes</taxon>
        <taxon>Helotiales</taxon>
        <taxon>Hyphodiscaceae</taxon>
        <taxon>Hyphodiscus</taxon>
    </lineage>
</organism>
<dbReference type="Pfam" id="PF01230">
    <property type="entry name" value="HIT"/>
    <property type="match status" value="1"/>
</dbReference>
<evidence type="ECO:0000313" key="5">
    <source>
        <dbReference type="EMBL" id="KAG0649645.1"/>
    </source>
</evidence>
<dbReference type="Proteomes" id="UP000785200">
    <property type="component" value="Unassembled WGS sequence"/>
</dbReference>
<evidence type="ECO:0000313" key="6">
    <source>
        <dbReference type="Proteomes" id="UP000785200"/>
    </source>
</evidence>
<protein>
    <submittedName>
        <fullName evidence="5">Adenosine 5 -monophosphoramidase</fullName>
    </submittedName>
</protein>
<feature type="domain" description="HIT" evidence="4">
    <location>
        <begin position="30"/>
        <end position="138"/>
    </location>
</feature>
<dbReference type="PROSITE" id="PS00892">
    <property type="entry name" value="HIT_1"/>
    <property type="match status" value="1"/>
</dbReference>
<dbReference type="GO" id="GO:0003824">
    <property type="term" value="F:catalytic activity"/>
    <property type="evidence" value="ECO:0007669"/>
    <property type="project" value="InterPro"/>
</dbReference>
<dbReference type="InterPro" id="IPR011146">
    <property type="entry name" value="HIT-like"/>
</dbReference>
<dbReference type="PRINTS" id="PR00332">
    <property type="entry name" value="HISTRIAD"/>
</dbReference>
<dbReference type="InterPro" id="IPR036265">
    <property type="entry name" value="HIT-like_sf"/>
</dbReference>
<accession>A0A9P6VL79</accession>
<proteinExistence type="predicted"/>
<gene>
    <name evidence="5" type="ORF">D0Z07_3989</name>
</gene>
<feature type="active site" description="Tele-AMP-histidine intermediate" evidence="1">
    <location>
        <position position="125"/>
    </location>
</feature>
<evidence type="ECO:0000256" key="1">
    <source>
        <dbReference type="PIRSR" id="PIRSR601310-1"/>
    </source>
</evidence>
<feature type="short sequence motif" description="Histidine triad motif" evidence="2 3">
    <location>
        <begin position="123"/>
        <end position="127"/>
    </location>
</feature>
<name>A0A9P6VL79_9HELO</name>